<keyword evidence="3" id="KW-0813">Transport</keyword>
<evidence type="ECO:0000313" key="5">
    <source>
        <dbReference type="EMBL" id="GAA5112501.1"/>
    </source>
</evidence>
<dbReference type="InterPro" id="IPR000032">
    <property type="entry name" value="HPr-like"/>
</dbReference>
<protein>
    <recommendedName>
        <fullName evidence="2">Phosphocarrier protein HPr</fullName>
    </recommendedName>
</protein>
<keyword evidence="6" id="KW-1185">Reference proteome</keyword>
<name>A0ABP9N9M6_9GAMM</name>
<comment type="function">
    <text evidence="1">General (non sugar-specific) component of the phosphoenolpyruvate-dependent sugar phosphotransferase system (sugar PTS). This major carbohydrate active-transport system catalyzes the phosphorylation of incoming sugar substrates concomitantly with their translocation across the cell membrane. The phosphoryl group from phosphoenolpyruvate (PEP) is transferred to the phosphoryl carrier protein HPr by enzyme I. Phospho-HPr then transfers it to the PTS EIIA domain.</text>
</comment>
<dbReference type="CDD" id="cd00367">
    <property type="entry name" value="PTS-HPr_like"/>
    <property type="match status" value="1"/>
</dbReference>
<evidence type="ECO:0000256" key="2">
    <source>
        <dbReference type="ARBA" id="ARBA00020422"/>
    </source>
</evidence>
<evidence type="ECO:0000313" key="6">
    <source>
        <dbReference type="Proteomes" id="UP001500171"/>
    </source>
</evidence>
<evidence type="ECO:0000256" key="1">
    <source>
        <dbReference type="ARBA" id="ARBA00003681"/>
    </source>
</evidence>
<reference evidence="6" key="1">
    <citation type="journal article" date="2019" name="Int. J. Syst. Evol. Microbiol.">
        <title>The Global Catalogue of Microorganisms (GCM) 10K type strain sequencing project: providing services to taxonomists for standard genome sequencing and annotation.</title>
        <authorList>
            <consortium name="The Broad Institute Genomics Platform"/>
            <consortium name="The Broad Institute Genome Sequencing Center for Infectious Disease"/>
            <person name="Wu L."/>
            <person name="Ma J."/>
        </authorList>
    </citation>
    <scope>NUCLEOTIDE SEQUENCE [LARGE SCALE GENOMIC DNA]</scope>
    <source>
        <strain evidence="6">JCM 18050</strain>
    </source>
</reference>
<dbReference type="SUPFAM" id="SSF55594">
    <property type="entry name" value="HPr-like"/>
    <property type="match status" value="1"/>
</dbReference>
<proteinExistence type="predicted"/>
<dbReference type="Gene3D" id="3.30.1340.10">
    <property type="entry name" value="HPr-like"/>
    <property type="match status" value="1"/>
</dbReference>
<dbReference type="InterPro" id="IPR050399">
    <property type="entry name" value="HPr"/>
</dbReference>
<dbReference type="NCBIfam" id="TIGR01003">
    <property type="entry name" value="PTS_HPr_family"/>
    <property type="match status" value="1"/>
</dbReference>
<dbReference type="RefSeq" id="WP_345491603.1">
    <property type="nucleotide sequence ID" value="NZ_BAABHY010000005.1"/>
</dbReference>
<feature type="domain" description="HPr" evidence="4">
    <location>
        <begin position="1"/>
        <end position="84"/>
    </location>
</feature>
<organism evidence="5 6">
    <name type="scientific">Orbus sasakiae</name>
    <dbReference type="NCBI Taxonomy" id="1078475"/>
    <lineage>
        <taxon>Bacteria</taxon>
        <taxon>Pseudomonadati</taxon>
        <taxon>Pseudomonadota</taxon>
        <taxon>Gammaproteobacteria</taxon>
        <taxon>Orbales</taxon>
        <taxon>Orbaceae</taxon>
        <taxon>Orbus</taxon>
    </lineage>
</organism>
<dbReference type="Pfam" id="PF00381">
    <property type="entry name" value="PTS-HPr"/>
    <property type="match status" value="1"/>
</dbReference>
<evidence type="ECO:0000259" key="4">
    <source>
        <dbReference type="PROSITE" id="PS51350"/>
    </source>
</evidence>
<dbReference type="InterPro" id="IPR035895">
    <property type="entry name" value="HPr-like_sf"/>
</dbReference>
<dbReference type="PANTHER" id="PTHR33705:SF1">
    <property type="entry name" value="PHOSPHOCARRIER PROTEIN HPR"/>
    <property type="match status" value="1"/>
</dbReference>
<comment type="caution">
    <text evidence="5">The sequence shown here is derived from an EMBL/GenBank/DDBJ whole genome shotgun (WGS) entry which is preliminary data.</text>
</comment>
<dbReference type="PROSITE" id="PS51350">
    <property type="entry name" value="PTS_HPR_DOM"/>
    <property type="match status" value="1"/>
</dbReference>
<dbReference type="PRINTS" id="PR00107">
    <property type="entry name" value="PHOSPHOCPHPR"/>
</dbReference>
<keyword evidence="3" id="KW-0762">Sugar transport</keyword>
<evidence type="ECO:0000256" key="3">
    <source>
        <dbReference type="ARBA" id="ARBA00022597"/>
    </source>
</evidence>
<dbReference type="PANTHER" id="PTHR33705">
    <property type="entry name" value="PHOSPHOCARRIER PROTEIN HPR"/>
    <property type="match status" value="1"/>
</dbReference>
<dbReference type="Proteomes" id="UP001500171">
    <property type="component" value="Unassembled WGS sequence"/>
</dbReference>
<accession>A0ABP9N9M6</accession>
<gene>
    <name evidence="5" type="primary">ptsH_2</name>
    <name evidence="5" type="ORF">GCM10023211_19200</name>
</gene>
<dbReference type="EMBL" id="BAABHY010000005">
    <property type="protein sequence ID" value="GAA5112501.1"/>
    <property type="molecule type" value="Genomic_DNA"/>
</dbReference>
<sequence length="84" mass="9063">MYQQDVIITSPNGIHTRPAGRLVQEAMTFQADITVTSSGKNANAKKLFSLQTLNLSHGCTLTISAQGVDEKEAVNHLVALIKNL</sequence>